<evidence type="ECO:0000256" key="1">
    <source>
        <dbReference type="SAM" id="MobiDB-lite"/>
    </source>
</evidence>
<feature type="compositionally biased region" description="Polar residues" evidence="1">
    <location>
        <begin position="202"/>
        <end position="213"/>
    </location>
</feature>
<evidence type="ECO:0000313" key="2">
    <source>
        <dbReference type="EMBL" id="KAK7531076.1"/>
    </source>
</evidence>
<feature type="compositionally biased region" description="Basic and acidic residues" evidence="1">
    <location>
        <begin position="217"/>
        <end position="228"/>
    </location>
</feature>
<keyword evidence="3" id="KW-1185">Reference proteome</keyword>
<gene>
    <name evidence="2" type="ORF">IWX46DRAFT_645198</name>
</gene>
<feature type="region of interest" description="Disordered" evidence="1">
    <location>
        <begin position="97"/>
        <end position="153"/>
    </location>
</feature>
<sequence>MGRFSTSANRAATKMKALLSPRRRRKAQASSSAEADVTARDELPGKSDELVVETESPVPVARRCRARGQAGFRFLAGNESASTVASSALEDLPTLARCGYRAPDDEDQRQHQSSMVQEPHDADPRSEERSDTSSLFGTNNPWGNSAVWGDKEKREVPKLRLPSFVRNGAEKEKERAGEVSGCVELGEGEEWELHPDEVGPIQFSSQDLFSNPNGEDLGPRRVDKRVSV</sequence>
<feature type="compositionally biased region" description="Polar residues" evidence="1">
    <location>
        <begin position="1"/>
        <end position="10"/>
    </location>
</feature>
<comment type="caution">
    <text evidence="2">The sequence shown here is derived from an EMBL/GenBank/DDBJ whole genome shotgun (WGS) entry which is preliminary data.</text>
</comment>
<evidence type="ECO:0000313" key="3">
    <source>
        <dbReference type="Proteomes" id="UP001365128"/>
    </source>
</evidence>
<dbReference type="EMBL" id="JBBPDW010000059">
    <property type="protein sequence ID" value="KAK7531076.1"/>
    <property type="molecule type" value="Genomic_DNA"/>
</dbReference>
<dbReference type="Proteomes" id="UP001365128">
    <property type="component" value="Unassembled WGS sequence"/>
</dbReference>
<feature type="compositionally biased region" description="Basic and acidic residues" evidence="1">
    <location>
        <begin position="118"/>
        <end position="131"/>
    </location>
</feature>
<feature type="region of interest" description="Disordered" evidence="1">
    <location>
        <begin position="1"/>
        <end position="59"/>
    </location>
</feature>
<feature type="region of interest" description="Disordered" evidence="1">
    <location>
        <begin position="201"/>
        <end position="228"/>
    </location>
</feature>
<reference evidence="2 3" key="1">
    <citation type="submission" date="2024-04" db="EMBL/GenBank/DDBJ databases">
        <title>Phyllosticta paracitricarpa is synonymous to the EU quarantine fungus P. citricarpa based on phylogenomic analyses.</title>
        <authorList>
            <consortium name="Lawrence Berkeley National Laboratory"/>
            <person name="Van Ingen-Buijs V.A."/>
            <person name="Van Westerhoven A.C."/>
            <person name="Haridas S."/>
            <person name="Skiadas P."/>
            <person name="Martin F."/>
            <person name="Groenewald J.Z."/>
            <person name="Crous P.W."/>
            <person name="Seidl M.F."/>
        </authorList>
    </citation>
    <scope>NUCLEOTIDE SEQUENCE [LARGE SCALE GENOMIC DNA]</scope>
    <source>
        <strain evidence="2 3">CBS 122670</strain>
    </source>
</reference>
<proteinExistence type="predicted"/>
<name>A0ABR1L9K0_9PEZI</name>
<accession>A0ABR1L9K0</accession>
<feature type="compositionally biased region" description="Basic and acidic residues" evidence="1">
    <location>
        <begin position="37"/>
        <end position="49"/>
    </location>
</feature>
<organism evidence="2 3">
    <name type="scientific">Phyllosticta citricarpa</name>
    <dbReference type="NCBI Taxonomy" id="55181"/>
    <lineage>
        <taxon>Eukaryota</taxon>
        <taxon>Fungi</taxon>
        <taxon>Dikarya</taxon>
        <taxon>Ascomycota</taxon>
        <taxon>Pezizomycotina</taxon>
        <taxon>Dothideomycetes</taxon>
        <taxon>Dothideomycetes incertae sedis</taxon>
        <taxon>Botryosphaeriales</taxon>
        <taxon>Phyllostictaceae</taxon>
        <taxon>Phyllosticta</taxon>
    </lineage>
</organism>
<feature type="compositionally biased region" description="Polar residues" evidence="1">
    <location>
        <begin position="132"/>
        <end position="143"/>
    </location>
</feature>
<protein>
    <submittedName>
        <fullName evidence="2">Uncharacterized protein</fullName>
    </submittedName>
</protein>